<protein>
    <submittedName>
        <fullName evidence="1">Uncharacterized protein</fullName>
    </submittedName>
</protein>
<name>A0A5N6L9H9_9ASTR</name>
<reference evidence="1 2" key="1">
    <citation type="submission" date="2019-05" db="EMBL/GenBank/DDBJ databases">
        <title>Mikania micrantha, genome provides insights into the molecular mechanism of rapid growth.</title>
        <authorList>
            <person name="Liu B."/>
        </authorList>
    </citation>
    <scope>NUCLEOTIDE SEQUENCE [LARGE SCALE GENOMIC DNA]</scope>
    <source>
        <strain evidence="1">NLD-2019</strain>
        <tissue evidence="1">Leaf</tissue>
    </source>
</reference>
<keyword evidence="2" id="KW-1185">Reference proteome</keyword>
<proteinExistence type="predicted"/>
<organism evidence="1 2">
    <name type="scientific">Mikania micrantha</name>
    <name type="common">bitter vine</name>
    <dbReference type="NCBI Taxonomy" id="192012"/>
    <lineage>
        <taxon>Eukaryota</taxon>
        <taxon>Viridiplantae</taxon>
        <taxon>Streptophyta</taxon>
        <taxon>Embryophyta</taxon>
        <taxon>Tracheophyta</taxon>
        <taxon>Spermatophyta</taxon>
        <taxon>Magnoliopsida</taxon>
        <taxon>eudicotyledons</taxon>
        <taxon>Gunneridae</taxon>
        <taxon>Pentapetalae</taxon>
        <taxon>asterids</taxon>
        <taxon>campanulids</taxon>
        <taxon>Asterales</taxon>
        <taxon>Asteraceae</taxon>
        <taxon>Asteroideae</taxon>
        <taxon>Heliantheae alliance</taxon>
        <taxon>Eupatorieae</taxon>
        <taxon>Mikania</taxon>
    </lineage>
</organism>
<evidence type="ECO:0000313" key="1">
    <source>
        <dbReference type="EMBL" id="KAC9741847.1"/>
    </source>
</evidence>
<dbReference type="Proteomes" id="UP000326396">
    <property type="component" value="Unassembled WGS sequence"/>
</dbReference>
<comment type="caution">
    <text evidence="1">The sequence shown here is derived from an EMBL/GenBank/DDBJ whole genome shotgun (WGS) entry which is preliminary data.</text>
</comment>
<gene>
    <name evidence="1" type="ORF">E3N88_45309</name>
</gene>
<accession>A0A5N6L9H9</accession>
<dbReference type="EMBL" id="SZYD01002274">
    <property type="protein sequence ID" value="KAC9741847.1"/>
    <property type="molecule type" value="Genomic_DNA"/>
</dbReference>
<evidence type="ECO:0000313" key="2">
    <source>
        <dbReference type="Proteomes" id="UP000326396"/>
    </source>
</evidence>
<dbReference type="AlphaFoldDB" id="A0A5N6L9H9"/>
<sequence length="92" mass="10323">MYRGGPQSTQSTVGEIIAEDRSQLNHDIPNMHKCQYSALRRTAVNSINSGITEEDRRILGSSDLAENEEREEFLGSSSSTLNPKHFILLQVF</sequence>